<evidence type="ECO:0000313" key="1">
    <source>
        <dbReference type="EnsemblMetazoa" id="AEPI011461-PA"/>
    </source>
</evidence>
<dbReference type="STRING" id="199890.A0A182PWX4"/>
<dbReference type="VEuPathDB" id="VectorBase:AEPI011461"/>
<accession>A0A182PWX4</accession>
<dbReference type="AlphaFoldDB" id="A0A182PWX4"/>
<reference evidence="2" key="1">
    <citation type="submission" date="2013-03" db="EMBL/GenBank/DDBJ databases">
        <title>The Genome Sequence of Anopheles epiroticus epiroticus2.</title>
        <authorList>
            <consortium name="The Broad Institute Genomics Platform"/>
            <person name="Neafsey D.E."/>
            <person name="Howell P."/>
            <person name="Walker B."/>
            <person name="Young S.K."/>
            <person name="Zeng Q."/>
            <person name="Gargeya S."/>
            <person name="Fitzgerald M."/>
            <person name="Haas B."/>
            <person name="Abouelleil A."/>
            <person name="Allen A.W."/>
            <person name="Alvarado L."/>
            <person name="Arachchi H.M."/>
            <person name="Berlin A.M."/>
            <person name="Chapman S.B."/>
            <person name="Gainer-Dewar J."/>
            <person name="Goldberg J."/>
            <person name="Griggs A."/>
            <person name="Gujja S."/>
            <person name="Hansen M."/>
            <person name="Howarth C."/>
            <person name="Imamovic A."/>
            <person name="Ireland A."/>
            <person name="Larimer J."/>
            <person name="McCowan C."/>
            <person name="Murphy C."/>
            <person name="Pearson M."/>
            <person name="Poon T.W."/>
            <person name="Priest M."/>
            <person name="Roberts A."/>
            <person name="Saif S."/>
            <person name="Shea T."/>
            <person name="Sisk P."/>
            <person name="Sykes S."/>
            <person name="Wortman J."/>
            <person name="Nusbaum C."/>
            <person name="Birren B."/>
        </authorList>
    </citation>
    <scope>NUCLEOTIDE SEQUENCE [LARGE SCALE GENOMIC DNA]</scope>
    <source>
        <strain evidence="2">Epiroticus2</strain>
    </source>
</reference>
<protein>
    <submittedName>
        <fullName evidence="1">DUF5641 domain-containing protein</fullName>
    </submittedName>
</protein>
<dbReference type="EnsemblMetazoa" id="AEPI011461-RA">
    <property type="protein sequence ID" value="AEPI011461-PA"/>
    <property type="gene ID" value="AEPI011461"/>
</dbReference>
<organism evidence="1 2">
    <name type="scientific">Anopheles epiroticus</name>
    <dbReference type="NCBI Taxonomy" id="199890"/>
    <lineage>
        <taxon>Eukaryota</taxon>
        <taxon>Metazoa</taxon>
        <taxon>Ecdysozoa</taxon>
        <taxon>Arthropoda</taxon>
        <taxon>Hexapoda</taxon>
        <taxon>Insecta</taxon>
        <taxon>Pterygota</taxon>
        <taxon>Neoptera</taxon>
        <taxon>Endopterygota</taxon>
        <taxon>Diptera</taxon>
        <taxon>Nematocera</taxon>
        <taxon>Culicoidea</taxon>
        <taxon>Culicidae</taxon>
        <taxon>Anophelinae</taxon>
        <taxon>Anopheles</taxon>
    </lineage>
</organism>
<dbReference type="Pfam" id="PF05380">
    <property type="entry name" value="Peptidase_A17"/>
    <property type="match status" value="1"/>
</dbReference>
<name>A0A182PWX4_9DIPT</name>
<proteinExistence type="predicted"/>
<keyword evidence="2" id="KW-1185">Reference proteome</keyword>
<reference evidence="1" key="2">
    <citation type="submission" date="2020-05" db="UniProtKB">
        <authorList>
            <consortium name="EnsemblMetazoa"/>
        </authorList>
    </citation>
    <scope>IDENTIFICATION</scope>
    <source>
        <strain evidence="1">Epiroticus2</strain>
    </source>
</reference>
<dbReference type="InterPro" id="IPR008042">
    <property type="entry name" value="Retrotrans_Pao"/>
</dbReference>
<sequence length="226" mass="25376">MDDLIAGSDSIDGAIQLRKELSTLVQRGGFTFRKWCSNSLSVLADLPPNLLGTKSALRFDTKETITTLGISWEPESDAFCFNISNGMQSEPETKRSILSSIAQLFDPLGIISPVTVTAKIIMQSLWRLKLNWDETVPDGIQKKWRQFRTQLPELQNFHYLKQLTVMHRVSRQPKQLAVGDLVIIKDEQLPAVQWPLARVIEIHPGPDGLARVATLRTSTTTVKRAI</sequence>
<dbReference type="PANTHER" id="PTHR47331">
    <property type="entry name" value="PHD-TYPE DOMAIN-CONTAINING PROTEIN"/>
    <property type="match status" value="1"/>
</dbReference>
<evidence type="ECO:0000313" key="2">
    <source>
        <dbReference type="Proteomes" id="UP000075885"/>
    </source>
</evidence>
<dbReference type="Proteomes" id="UP000075885">
    <property type="component" value="Unassembled WGS sequence"/>
</dbReference>